<dbReference type="EMBL" id="JACGLT010000006">
    <property type="protein sequence ID" value="MBA6153006.1"/>
    <property type="molecule type" value="Genomic_DNA"/>
</dbReference>
<evidence type="ECO:0000259" key="1">
    <source>
        <dbReference type="Pfam" id="PF08334"/>
    </source>
</evidence>
<dbReference type="Proteomes" id="UP000541857">
    <property type="component" value="Unassembled WGS sequence"/>
</dbReference>
<dbReference type="AlphaFoldDB" id="A0A7W2M5T1"/>
<reference evidence="2 3" key="1">
    <citation type="submission" date="2020-07" db="EMBL/GenBank/DDBJ databases">
        <title>Bacterium isolated from marine sediment.</title>
        <authorList>
            <person name="Shang D."/>
        </authorList>
    </citation>
    <scope>NUCLEOTIDE SEQUENCE [LARGE SCALE GENOMIC DNA]</scope>
    <source>
        <strain evidence="2 3">F6074</strain>
    </source>
</reference>
<sequence>MKKLTEVASLLKHEKQTSGHYPEKLSTIIRNNPLHNKIDKDYWGREFFYERHPSGESFILISLGPDGNLNTPDDIAYEFSAD</sequence>
<feature type="domain" description="Type II secretion system protein GspG C-terminal" evidence="1">
    <location>
        <begin position="33"/>
        <end position="73"/>
    </location>
</feature>
<dbReference type="InterPro" id="IPR013545">
    <property type="entry name" value="T2SS_protein-GspG_C"/>
</dbReference>
<organism evidence="2 3">
    <name type="scientific">Gelidibacter maritimus</name>
    <dbReference type="NCBI Taxonomy" id="2761487"/>
    <lineage>
        <taxon>Bacteria</taxon>
        <taxon>Pseudomonadati</taxon>
        <taxon>Bacteroidota</taxon>
        <taxon>Flavobacteriia</taxon>
        <taxon>Flavobacteriales</taxon>
        <taxon>Flavobacteriaceae</taxon>
        <taxon>Gelidibacter</taxon>
    </lineage>
</organism>
<comment type="caution">
    <text evidence="2">The sequence shown here is derived from an EMBL/GenBank/DDBJ whole genome shotgun (WGS) entry which is preliminary data.</text>
</comment>
<dbReference type="RefSeq" id="WP_182205311.1">
    <property type="nucleotide sequence ID" value="NZ_JACGLT010000006.1"/>
</dbReference>
<name>A0A7W2M5T1_9FLAO</name>
<dbReference type="Pfam" id="PF08334">
    <property type="entry name" value="T2SSG"/>
    <property type="match status" value="1"/>
</dbReference>
<dbReference type="SUPFAM" id="SSF54523">
    <property type="entry name" value="Pili subunits"/>
    <property type="match status" value="1"/>
</dbReference>
<dbReference type="InterPro" id="IPR045584">
    <property type="entry name" value="Pilin-like"/>
</dbReference>
<evidence type="ECO:0000313" key="2">
    <source>
        <dbReference type="EMBL" id="MBA6153006.1"/>
    </source>
</evidence>
<dbReference type="Gene3D" id="3.30.700.10">
    <property type="entry name" value="Glycoprotein, Type 4 Pilin"/>
    <property type="match status" value="1"/>
</dbReference>
<gene>
    <name evidence="2" type="ORF">H3Z82_09745</name>
</gene>
<protein>
    <submittedName>
        <fullName evidence="2">Type II secretion system protein GspG</fullName>
    </submittedName>
</protein>
<evidence type="ECO:0000313" key="3">
    <source>
        <dbReference type="Proteomes" id="UP000541857"/>
    </source>
</evidence>
<proteinExistence type="predicted"/>
<keyword evidence="3" id="KW-1185">Reference proteome</keyword>
<accession>A0A7W2M5T1</accession>